<keyword evidence="2" id="KW-1185">Reference proteome</keyword>
<gene>
    <name evidence="1" type="ORF">W97_00537</name>
</gene>
<dbReference type="EMBL" id="JH767555">
    <property type="protein sequence ID" value="EON61324.1"/>
    <property type="molecule type" value="Genomic_DNA"/>
</dbReference>
<dbReference type="OrthoDB" id="3200163at2759"/>
<dbReference type="GeneID" id="19897848"/>
<organism evidence="1 2">
    <name type="scientific">Coniosporium apollinis (strain CBS 100218)</name>
    <name type="common">Rock-inhabiting black yeast</name>
    <dbReference type="NCBI Taxonomy" id="1168221"/>
    <lineage>
        <taxon>Eukaryota</taxon>
        <taxon>Fungi</taxon>
        <taxon>Dikarya</taxon>
        <taxon>Ascomycota</taxon>
        <taxon>Pezizomycotina</taxon>
        <taxon>Dothideomycetes</taxon>
        <taxon>Dothideomycetes incertae sedis</taxon>
        <taxon>Coniosporium</taxon>
    </lineage>
</organism>
<evidence type="ECO:0000313" key="2">
    <source>
        <dbReference type="Proteomes" id="UP000016924"/>
    </source>
</evidence>
<dbReference type="HOGENOM" id="CLU_1677787_0_0_1"/>
<reference evidence="2" key="1">
    <citation type="submission" date="2012-06" db="EMBL/GenBank/DDBJ databases">
        <title>The genome sequence of Coniosporium apollinis CBS 100218.</title>
        <authorList>
            <consortium name="The Broad Institute Genome Sequencing Platform"/>
            <person name="Cuomo C."/>
            <person name="Gorbushina A."/>
            <person name="Noack S."/>
            <person name="Walker B."/>
            <person name="Young S.K."/>
            <person name="Zeng Q."/>
            <person name="Gargeya S."/>
            <person name="Fitzgerald M."/>
            <person name="Haas B."/>
            <person name="Abouelleil A."/>
            <person name="Alvarado L."/>
            <person name="Arachchi H.M."/>
            <person name="Berlin A.M."/>
            <person name="Chapman S.B."/>
            <person name="Goldberg J."/>
            <person name="Griggs A."/>
            <person name="Gujja S."/>
            <person name="Hansen M."/>
            <person name="Howarth C."/>
            <person name="Imamovic A."/>
            <person name="Larimer J."/>
            <person name="McCowan C."/>
            <person name="Montmayeur A."/>
            <person name="Murphy C."/>
            <person name="Neiman D."/>
            <person name="Pearson M."/>
            <person name="Priest M."/>
            <person name="Roberts A."/>
            <person name="Saif S."/>
            <person name="Shea T."/>
            <person name="Sisk P."/>
            <person name="Sykes S."/>
            <person name="Wortman J."/>
            <person name="Nusbaum C."/>
            <person name="Birren B."/>
        </authorList>
    </citation>
    <scope>NUCLEOTIDE SEQUENCE [LARGE SCALE GENOMIC DNA]</scope>
    <source>
        <strain evidence="2">CBS 100218</strain>
    </source>
</reference>
<protein>
    <submittedName>
        <fullName evidence="1">Uncharacterized protein</fullName>
    </submittedName>
</protein>
<dbReference type="Proteomes" id="UP000016924">
    <property type="component" value="Unassembled WGS sequence"/>
</dbReference>
<name>R7YHN9_CONA1</name>
<dbReference type="eggNOG" id="ENOG502SUD9">
    <property type="taxonomic scope" value="Eukaryota"/>
</dbReference>
<evidence type="ECO:0000313" key="1">
    <source>
        <dbReference type="EMBL" id="EON61324.1"/>
    </source>
</evidence>
<accession>R7YHN9</accession>
<proteinExistence type="predicted"/>
<dbReference type="RefSeq" id="XP_007776641.1">
    <property type="nucleotide sequence ID" value="XM_007778451.1"/>
</dbReference>
<dbReference type="AlphaFoldDB" id="R7YHN9"/>
<sequence>MADAAEACQREYDLYPVAEVQELVTSLYGEMIPFLEQIIKLHGTARSRFFRGDGGRHEIQDSTVRVRKISQKIIREVEYLHRREMREAHLRLQDVERKQITVLQVMEAQQKILISLQEEQKIMAVISDQQKILQMLQQLQMRFPQSTKDSGADAVVV</sequence>